<dbReference type="VEuPathDB" id="VectorBase:ADAC004769"/>
<feature type="domain" description="DUF7045" evidence="6">
    <location>
        <begin position="437"/>
        <end position="538"/>
    </location>
</feature>
<dbReference type="Pfam" id="PF23071">
    <property type="entry name" value="DUF7044"/>
    <property type="match status" value="1"/>
</dbReference>
<feature type="domain" description="DUF7043" evidence="4">
    <location>
        <begin position="319"/>
        <end position="424"/>
    </location>
</feature>
<name>A0A2M4CHZ7_ANODA</name>
<feature type="signal peptide" evidence="2">
    <location>
        <begin position="1"/>
        <end position="31"/>
    </location>
</feature>
<dbReference type="Pfam" id="PF23069">
    <property type="entry name" value="DUF7042"/>
    <property type="match status" value="1"/>
</dbReference>
<feature type="chain" id="PRO_5014772888" evidence="2">
    <location>
        <begin position="32"/>
        <end position="764"/>
    </location>
</feature>
<feature type="compositionally biased region" description="Gly residues" evidence="1">
    <location>
        <begin position="694"/>
        <end position="704"/>
    </location>
</feature>
<dbReference type="Pfam" id="PF23070">
    <property type="entry name" value="DUF7043"/>
    <property type="match status" value="1"/>
</dbReference>
<evidence type="ECO:0000256" key="1">
    <source>
        <dbReference type="SAM" id="MobiDB-lite"/>
    </source>
</evidence>
<evidence type="ECO:0000259" key="6">
    <source>
        <dbReference type="Pfam" id="PF23073"/>
    </source>
</evidence>
<feature type="compositionally biased region" description="Gly residues" evidence="1">
    <location>
        <begin position="673"/>
        <end position="686"/>
    </location>
</feature>
<proteinExistence type="predicted"/>
<feature type="compositionally biased region" description="Gly residues" evidence="1">
    <location>
        <begin position="586"/>
        <end position="597"/>
    </location>
</feature>
<dbReference type="AlphaFoldDB" id="A0A2M4CHZ7"/>
<evidence type="ECO:0000259" key="5">
    <source>
        <dbReference type="Pfam" id="PF23071"/>
    </source>
</evidence>
<feature type="compositionally biased region" description="Low complexity" evidence="1">
    <location>
        <begin position="649"/>
        <end position="672"/>
    </location>
</feature>
<dbReference type="Pfam" id="PF23073">
    <property type="entry name" value="DUF7045"/>
    <property type="match status" value="1"/>
</dbReference>
<protein>
    <submittedName>
        <fullName evidence="7">Putative hyphally regulated cell wall protein 1</fullName>
    </submittedName>
</protein>
<dbReference type="InterPro" id="IPR055470">
    <property type="entry name" value="DUF7042"/>
</dbReference>
<evidence type="ECO:0000313" key="7">
    <source>
        <dbReference type="EMBL" id="MBW64781.1"/>
    </source>
</evidence>
<dbReference type="VEuPathDB" id="VectorBase:ADAR2_004869"/>
<dbReference type="PANTHER" id="PTHR22255">
    <property type="entry name" value="LP06548P"/>
    <property type="match status" value="1"/>
</dbReference>
<feature type="compositionally biased region" description="Low complexity" evidence="1">
    <location>
        <begin position="612"/>
        <end position="638"/>
    </location>
</feature>
<sequence length="764" mass="84116">MYAAMLEQSRCWRMVLATATIILSLATPSTASCYFPFEFQGEYITQNTVTAEGVVRYSRINITESAIPLWGSCHKRRDNNVILMTGSEEASCYRCFHLKLVSKNVLRVLAADTDYISKCHTNEEKAMASCLSEDDLLNEAKNTEIILYKFREWDGAAVRQEYCPIHGRYRMTYSVDSSRDGATDGIECDSEDSEVDNCPSGSALNLHFRNCGFADREVTFECLGHWRGYRNQNYLALLSTGDDTHLGPKYRCATYTENAKTGEIEISFSRDSTCRSIEKQYVRHPNSRYTNGGNGIANEYHHEVLSLRPIPLEFGPVMQYCSFPSWLIGRWEHVIVSQNQLIYKDHNTFKTYTMKCVKNYTTNHDTNKFIVYSQTQCGDEMYQCLKIERRDTNVFEFQISSRQSANYTATICNDFYFNDDRWLTQGRLDSNDIVSPCPIVGEFSGIIPDDEGLCAKLSSECESQDIMYYQISACEYMNEVYEEREYRCLGQWTHRNIVYTYTQRRDVGTYECFVGTMLSDRQIFIKEAGEHCQRDVNPHRFGMELNKVAHCTQPEVFKSSARPTHKYSEVAQPTARPALPANSGDRGVGGISIGGGNTALSGGTHGNHFHQSSSPSVVAPAGSSSSSSSSSSGGSPSVVFNSTPGPAFGGVSTIRSTGTGSGSGSSSSSSGASGNGSGSGSYGRTGTGQTSGSAAGGGGHGLDGSTGSSANYPPYNTNSKHDPTPVKPGSSTVGSTASRFTVQSHLNYLLLATFICVILGYKKH</sequence>
<dbReference type="EMBL" id="GGFL01000603">
    <property type="protein sequence ID" value="MBW64781.1"/>
    <property type="molecule type" value="Transcribed_RNA"/>
</dbReference>
<dbReference type="InterPro" id="IPR055472">
    <property type="entry name" value="DUF7044"/>
</dbReference>
<feature type="region of interest" description="Disordered" evidence="1">
    <location>
        <begin position="560"/>
        <end position="734"/>
    </location>
</feature>
<evidence type="ECO:0000256" key="2">
    <source>
        <dbReference type="SAM" id="SignalP"/>
    </source>
</evidence>
<evidence type="ECO:0000259" key="4">
    <source>
        <dbReference type="Pfam" id="PF23070"/>
    </source>
</evidence>
<dbReference type="InterPro" id="IPR055471">
    <property type="entry name" value="DUF7043"/>
</dbReference>
<feature type="domain" description="DUF7042" evidence="3">
    <location>
        <begin position="160"/>
        <end position="278"/>
    </location>
</feature>
<keyword evidence="2" id="KW-0732">Signal</keyword>
<evidence type="ECO:0000259" key="3">
    <source>
        <dbReference type="Pfam" id="PF23069"/>
    </source>
</evidence>
<feature type="domain" description="DUF7044" evidence="5">
    <location>
        <begin position="32"/>
        <end position="132"/>
    </location>
</feature>
<dbReference type="InterPro" id="IPR055473">
    <property type="entry name" value="DUF7045"/>
</dbReference>
<dbReference type="PANTHER" id="PTHR22255:SF4">
    <property type="entry name" value="CATION-INDEPENDENT MANNOSE-6-PHOSPHATE RECEPTOR"/>
    <property type="match status" value="1"/>
</dbReference>
<reference evidence="7" key="1">
    <citation type="submission" date="2018-01" db="EMBL/GenBank/DDBJ databases">
        <title>An insight into the sialome of Amazonian anophelines.</title>
        <authorList>
            <person name="Ribeiro J.M."/>
            <person name="Scarpassa V."/>
            <person name="Calvo E."/>
        </authorList>
    </citation>
    <scope>NUCLEOTIDE SEQUENCE</scope>
</reference>
<accession>A0A2M4CHZ7</accession>
<organism evidence="7">
    <name type="scientific">Anopheles darlingi</name>
    <name type="common">Mosquito</name>
    <dbReference type="NCBI Taxonomy" id="43151"/>
    <lineage>
        <taxon>Eukaryota</taxon>
        <taxon>Metazoa</taxon>
        <taxon>Ecdysozoa</taxon>
        <taxon>Arthropoda</taxon>
        <taxon>Hexapoda</taxon>
        <taxon>Insecta</taxon>
        <taxon>Pterygota</taxon>
        <taxon>Neoptera</taxon>
        <taxon>Endopterygota</taxon>
        <taxon>Diptera</taxon>
        <taxon>Nematocera</taxon>
        <taxon>Culicoidea</taxon>
        <taxon>Culicidae</taxon>
        <taxon>Anophelinae</taxon>
        <taxon>Anopheles</taxon>
    </lineage>
</organism>